<dbReference type="InterPro" id="IPR002035">
    <property type="entry name" value="VWF_A"/>
</dbReference>
<dbReference type="InterPro" id="IPR036465">
    <property type="entry name" value="vWFA_dom_sf"/>
</dbReference>
<dbReference type="EMBL" id="SJPY01000006">
    <property type="protein sequence ID" value="TWU38803.1"/>
    <property type="molecule type" value="Genomic_DNA"/>
</dbReference>
<sequence length="719" mass="79408">MSLLAPFYFAGALAIGLPILFHLIRRRPRGEIHFSSLMFLRPTPPRLTRRSRLDNWPLLLIRALALMLLAAAFARPFLRSTSQTDSDLPRRRMVIAVDTSASMQRAGLWEQAKAKVDEILSDLRPGDEIALVAFDNEPTTLLRFDQASGISPTQVRSSVNTLLADTTPSWAGTDLGRAIGYAADLAVTYEPESSVSLSENPQDASAADASRHRGPTQLILVTDMQAGSKVESLQVYSWPDRLSLDIRQVSSNRRNNAAAQVLRVRDNESDEKNRVRVRVYNSGDADQSSYRISWIDADGKPIEATGLPIQVPPGQSRVVQMPAPYPGVTALTLEGDDHDFDNTWYVVSPQPESLTLLNLGAESADSQVPDPRSSLLYYLQRVPLSTNQRTVTTQTMSPDQLTEVPDPKNVPLVVVTDPCSTNTAGLLRKYVVAGGQLLYVLADQRRMEGSVDSLRTLTDVSELKISEAVVDDYVMLSRIDFRHPLFARMSDPQFNDFTKIRFWSHRTLSDYPESWHVLARFDDGDPALVEQIIGAGKMWVLAAGWQPEASQLALSSKFIPLIFSLFDPSTGTHVDGNQFSVGDRVPLAPSPTAHITLPSGEEISYQSPDDFQSLDWPGVYSITGAESSRSIVVNLDSDESRTEAMGADELERYGIRLGSTLSTAAELSNRNRLRDSELESKQRLWQWLLVAALVMLGLETLLGGMLSKSQPTKTEATPV</sequence>
<keyword evidence="2" id="KW-0812">Transmembrane</keyword>
<dbReference type="SUPFAM" id="SSF53300">
    <property type="entry name" value="vWA-like"/>
    <property type="match status" value="1"/>
</dbReference>
<proteinExistence type="predicted"/>
<feature type="transmembrane region" description="Helical" evidence="2">
    <location>
        <begin position="684"/>
        <end position="706"/>
    </location>
</feature>
<dbReference type="PANTHER" id="PTHR37464:SF1">
    <property type="entry name" value="BLL2463 PROTEIN"/>
    <property type="match status" value="1"/>
</dbReference>
<evidence type="ECO:0000259" key="3">
    <source>
        <dbReference type="PROSITE" id="PS50234"/>
    </source>
</evidence>
<accession>A0A5C6DNE1</accession>
<keyword evidence="2" id="KW-0472">Membrane</keyword>
<dbReference type="CDD" id="cd00198">
    <property type="entry name" value="vWFA"/>
    <property type="match status" value="1"/>
</dbReference>
<protein>
    <recommendedName>
        <fullName evidence="3">VWFA domain-containing protein</fullName>
    </recommendedName>
</protein>
<dbReference type="Pfam" id="PF13519">
    <property type="entry name" value="VWA_2"/>
    <property type="match status" value="1"/>
</dbReference>
<dbReference type="PROSITE" id="PS50234">
    <property type="entry name" value="VWFA"/>
    <property type="match status" value="1"/>
</dbReference>
<feature type="transmembrane region" description="Helical" evidence="2">
    <location>
        <begin position="56"/>
        <end position="78"/>
    </location>
</feature>
<reference evidence="4 5" key="1">
    <citation type="submission" date="2019-02" db="EMBL/GenBank/DDBJ databases">
        <title>Deep-cultivation of Planctomycetes and their phenomic and genomic characterization uncovers novel biology.</title>
        <authorList>
            <person name="Wiegand S."/>
            <person name="Jogler M."/>
            <person name="Boedeker C."/>
            <person name="Pinto D."/>
            <person name="Vollmers J."/>
            <person name="Rivas-Marin E."/>
            <person name="Kohn T."/>
            <person name="Peeters S.H."/>
            <person name="Heuer A."/>
            <person name="Rast P."/>
            <person name="Oberbeckmann S."/>
            <person name="Bunk B."/>
            <person name="Jeske O."/>
            <person name="Meyerdierks A."/>
            <person name="Storesund J.E."/>
            <person name="Kallscheuer N."/>
            <person name="Luecker S."/>
            <person name="Lage O.M."/>
            <person name="Pohl T."/>
            <person name="Merkel B.J."/>
            <person name="Hornburger P."/>
            <person name="Mueller R.-W."/>
            <person name="Bruemmer F."/>
            <person name="Labrenz M."/>
            <person name="Spormann A.M."/>
            <person name="Op Den Camp H."/>
            <person name="Overmann J."/>
            <person name="Amann R."/>
            <person name="Jetten M.S.M."/>
            <person name="Mascher T."/>
            <person name="Medema M.H."/>
            <person name="Devos D.P."/>
            <person name="Kaster A.-K."/>
            <person name="Ovreas L."/>
            <person name="Rohde M."/>
            <person name="Galperin M.Y."/>
            <person name="Jogler C."/>
        </authorList>
    </citation>
    <scope>NUCLEOTIDE SEQUENCE [LARGE SCALE GENOMIC DNA]</scope>
    <source>
        <strain evidence="4 5">Q31b</strain>
    </source>
</reference>
<keyword evidence="2" id="KW-1133">Transmembrane helix</keyword>
<dbReference type="Gene3D" id="2.60.40.3230">
    <property type="match status" value="1"/>
</dbReference>
<evidence type="ECO:0000313" key="5">
    <source>
        <dbReference type="Proteomes" id="UP000315471"/>
    </source>
</evidence>
<keyword evidence="5" id="KW-1185">Reference proteome</keyword>
<dbReference type="InterPro" id="IPR029062">
    <property type="entry name" value="Class_I_gatase-like"/>
</dbReference>
<evidence type="ECO:0000313" key="4">
    <source>
        <dbReference type="EMBL" id="TWU38803.1"/>
    </source>
</evidence>
<dbReference type="Pfam" id="PF07584">
    <property type="entry name" value="BatA"/>
    <property type="match status" value="1"/>
</dbReference>
<dbReference type="InterPro" id="IPR024163">
    <property type="entry name" value="Aerotolerance_reg_N"/>
</dbReference>
<name>A0A5C6DNE1_9BACT</name>
<evidence type="ECO:0000256" key="1">
    <source>
        <dbReference type="SAM" id="MobiDB-lite"/>
    </source>
</evidence>
<dbReference type="InterPro" id="IPR011933">
    <property type="entry name" value="Double_TM_dom"/>
</dbReference>
<dbReference type="Gene3D" id="3.40.50.880">
    <property type="match status" value="1"/>
</dbReference>
<feature type="domain" description="VWFA" evidence="3">
    <location>
        <begin position="92"/>
        <end position="264"/>
    </location>
</feature>
<organism evidence="4 5">
    <name type="scientific">Novipirellula aureliae</name>
    <dbReference type="NCBI Taxonomy" id="2527966"/>
    <lineage>
        <taxon>Bacteria</taxon>
        <taxon>Pseudomonadati</taxon>
        <taxon>Planctomycetota</taxon>
        <taxon>Planctomycetia</taxon>
        <taxon>Pirellulales</taxon>
        <taxon>Pirellulaceae</taxon>
        <taxon>Novipirellula</taxon>
    </lineage>
</organism>
<evidence type="ECO:0000256" key="2">
    <source>
        <dbReference type="SAM" id="Phobius"/>
    </source>
</evidence>
<feature type="compositionally biased region" description="Polar residues" evidence="1">
    <location>
        <begin position="193"/>
        <end position="203"/>
    </location>
</feature>
<comment type="caution">
    <text evidence="4">The sequence shown here is derived from an EMBL/GenBank/DDBJ whole genome shotgun (WGS) entry which is preliminary data.</text>
</comment>
<dbReference type="SMART" id="SM00327">
    <property type="entry name" value="VWA"/>
    <property type="match status" value="1"/>
</dbReference>
<dbReference type="NCBIfam" id="TIGR02226">
    <property type="entry name" value="two_anch"/>
    <property type="match status" value="1"/>
</dbReference>
<feature type="region of interest" description="Disordered" evidence="1">
    <location>
        <begin position="193"/>
        <end position="212"/>
    </location>
</feature>
<dbReference type="OrthoDB" id="228877at2"/>
<dbReference type="AlphaFoldDB" id="A0A5C6DNE1"/>
<dbReference type="RefSeq" id="WP_146601123.1">
    <property type="nucleotide sequence ID" value="NZ_SJPY01000006.1"/>
</dbReference>
<feature type="transmembrane region" description="Helical" evidence="2">
    <location>
        <begin position="6"/>
        <end position="24"/>
    </location>
</feature>
<dbReference type="InterPro" id="IPR038483">
    <property type="entry name" value="YcfL-like_sf"/>
</dbReference>
<dbReference type="PANTHER" id="PTHR37464">
    <property type="entry name" value="BLL2463 PROTEIN"/>
    <property type="match status" value="1"/>
</dbReference>
<gene>
    <name evidence="4" type="ORF">Q31b_38810</name>
</gene>
<dbReference type="Proteomes" id="UP000315471">
    <property type="component" value="Unassembled WGS sequence"/>
</dbReference>
<dbReference type="Gene3D" id="3.40.50.410">
    <property type="entry name" value="von Willebrand factor, type A domain"/>
    <property type="match status" value="1"/>
</dbReference>